<dbReference type="Pfam" id="PF23238">
    <property type="entry name" value="DUF7068"/>
    <property type="match status" value="1"/>
</dbReference>
<accession>A0AAN7ACE7</accession>
<evidence type="ECO:0000256" key="1">
    <source>
        <dbReference type="SAM" id="MobiDB-lite"/>
    </source>
</evidence>
<dbReference type="InterPro" id="IPR055496">
    <property type="entry name" value="DUF7068"/>
</dbReference>
<dbReference type="Pfam" id="PF13646">
    <property type="entry name" value="HEAT_2"/>
    <property type="match status" value="5"/>
</dbReference>
<dbReference type="SUPFAM" id="SSF52540">
    <property type="entry name" value="P-loop containing nucleoside triphosphate hydrolases"/>
    <property type="match status" value="2"/>
</dbReference>
<gene>
    <name evidence="4" type="ORF">QBC35DRAFT_467281</name>
</gene>
<proteinExistence type="predicted"/>
<feature type="transmembrane region" description="Helical" evidence="2">
    <location>
        <begin position="12"/>
        <end position="33"/>
    </location>
</feature>
<dbReference type="PROSITE" id="PS50837">
    <property type="entry name" value="NACHT"/>
    <property type="match status" value="1"/>
</dbReference>
<keyword evidence="2" id="KW-0812">Transmembrane</keyword>
<sequence>MIALSFSQGISSAGWITALCLLVGAVAVWLWLYPAPTRPDPVLLSPAGPPDPKRSTQGDRLRQANPNKNKTDTLEDAVKPEEGLTREGGVPLREPCSHPEHGQYRGGQTEPDDPPQLHLKSRVVNLRQAYPSPENKIATDVDIIAIHGLDTQSPDTWIWDPKGDPVNWLEDPRMLPKRFPTARIFTCDWPADLFEQPGFVQKMIEEFARLLLAGIKARPPAMSDQPKRDRPIVFVASCLGGIILAKALVMASCEYESVKRATRGIVFLATPFRGTSFQHVAAWAEPGLRLWASMQDKNVSNLLELVKSTFHLGELVRSFTALCQKHKLTDHVFIFYETGKSSLPRKIAPWLPASLSQEQPLVDSASATLDIVSHPLPLNRAHVTMNKFYGPDDPGYVSVTGVLDILLCDIHNGRPIEKADHWIRSHCYSMTELQIERLSGVLLPMNRCYINLAILERPDDKTSHAAEAVGAQKASPFSLLAQLKVETPDKTIQVTLPTLFEPRKARDGTEKRPRRILIRGQAGVGKTTLCKKIVYEFTHGEKWRDLFDRVLWVPLRNLKRNERRGIAGYDMQHLFRHEYFSHSQGEVLANALCETLADTDSGRTLFILDGLDEVSQDLDGDMLRFFKKLLNQPNVIITSRPHATLSPGLDPIQLELEAIGFYPDQVRAYVETAFTDPGTGETDSETPGKIQSYLQKYQLVQGLVRIPIQLDALCFAWDESFHSGMKLDTMTGLYRAIECSLWKKDILRLGKKHAGEPVTQSLVLEIGPSQVEGLIKDEIEFLEFLAFTGLNNDVIDFEPRHRDLISKHFKPPSTTFLPNKMLPHLSFLRTSDYSSKHGNRSYHFLHLTNQEYFAARYFVRQWKEQPLNSLQLSDGNCNNIEPATFLQEHKYDPRYDVFWRFVAGLLDADGDALDFFETIENEPRDLLGPTHQRLIMHCLSEAEQKKPSFTKLRAKLENKLEQWLLFECDFTGGSRLAGEMECPEQVLVNALEQASEDARRILLESLSRQIPVPSRVIDVACTWLSDCSSSRLFTAILHILTHQKRGLPDTVLQGIAARLKDKDRYVRRTAIEALEGQANLPEKLLEGIAARLEDKGKDVRQAAIEALQGRADLPEKMLEGIAARLEDEDGHVRRAAIKALQGRADLPEKMLEGIAARLEDKDEDVRQAAIKALRGRADLPERLLKGIAVRLEDETWYVGREAIEALQGRANLPEKMLERIAAQLKHETWYVRQAAIEALRGRADLPEKLLEGIAARLEDKDEDVRWAAIKALQGRADLPEKLLEGIAARIEHKDGDVRREAIEALRGRANLPEKLLEGIAARLEHKNKYVQLTAIEALRGRADLPEKILEGIAARLEDEDEDVRHAAIKALQGRADLPEKLLEGIAARLEHKDKYVRQAAIKALQGRADLPEKMLEGIAARLEDETWYVRRAAIEALQGRADFPEKLLEGIAARLEHETWYVRQAAIKALQGRADLPKKLLEGIAARLEHKDKYVRRTAIFALEGRADLPEKILEGIAVRLEDEDRDVQQAAIEALEGQADLPEKLLKGIAARLKDKNKDVRWAAIKALQGRADLPEKMLEGIAARLENEDRHVREAAIEALQGRANLPEKILEGIAARLEHENWCVRREAIEALQGRADLPEKLLEGIAARLEDKNKYVRWAAIKALQGRADLPKKMLEGIAAWLEDEDEDVRREVIKALQGRADLPEKMLEGIAARLEDKDGHVRQAAIEALQGRADFPEKLLEGIAARLEDEIWYVREAAMEALQGRADLPEKMLKGIAARLEDKDGHVRQAAIEILISQAALPLDGLSSYAKPLYKALLQKSFEQHLYWYDSGNSFIGVNLSHLSLSSKQYHVKGMVVNLLVEKSAIAVAKDGIQQPPLHLVGENLSRRLRRNCWDPRVEPTCGEVRAPVG</sequence>
<dbReference type="GO" id="GO:0000796">
    <property type="term" value="C:condensin complex"/>
    <property type="evidence" value="ECO:0007669"/>
    <property type="project" value="InterPro"/>
</dbReference>
<keyword evidence="5" id="KW-1185">Reference proteome</keyword>
<name>A0AAN7ACE7_9PEZI</name>
<feature type="compositionally biased region" description="Basic and acidic residues" evidence="1">
    <location>
        <begin position="69"/>
        <end position="85"/>
    </location>
</feature>
<dbReference type="InterPro" id="IPR011989">
    <property type="entry name" value="ARM-like"/>
</dbReference>
<dbReference type="InterPro" id="IPR029058">
    <property type="entry name" value="AB_hydrolase_fold"/>
</dbReference>
<dbReference type="GO" id="GO:0000793">
    <property type="term" value="C:condensed chromosome"/>
    <property type="evidence" value="ECO:0007669"/>
    <property type="project" value="TreeGrafter"/>
</dbReference>
<dbReference type="InterPro" id="IPR007111">
    <property type="entry name" value="NACHT_NTPase"/>
</dbReference>
<keyword evidence="2" id="KW-1133">Transmembrane helix</keyword>
<evidence type="ECO:0000259" key="3">
    <source>
        <dbReference type="PROSITE" id="PS50837"/>
    </source>
</evidence>
<dbReference type="Gene3D" id="1.25.10.10">
    <property type="entry name" value="Leucine-rich Repeat Variant"/>
    <property type="match status" value="6"/>
</dbReference>
<evidence type="ECO:0000313" key="4">
    <source>
        <dbReference type="EMBL" id="KAK4183471.1"/>
    </source>
</evidence>
<reference evidence="4" key="1">
    <citation type="journal article" date="2023" name="Mol. Phylogenet. Evol.">
        <title>Genome-scale phylogeny and comparative genomics of the fungal order Sordariales.</title>
        <authorList>
            <person name="Hensen N."/>
            <person name="Bonometti L."/>
            <person name="Westerberg I."/>
            <person name="Brannstrom I.O."/>
            <person name="Guillou S."/>
            <person name="Cros-Aarteil S."/>
            <person name="Calhoun S."/>
            <person name="Haridas S."/>
            <person name="Kuo A."/>
            <person name="Mondo S."/>
            <person name="Pangilinan J."/>
            <person name="Riley R."/>
            <person name="LaButti K."/>
            <person name="Andreopoulos B."/>
            <person name="Lipzen A."/>
            <person name="Chen C."/>
            <person name="Yan M."/>
            <person name="Daum C."/>
            <person name="Ng V."/>
            <person name="Clum A."/>
            <person name="Steindorff A."/>
            <person name="Ohm R.A."/>
            <person name="Martin F."/>
            <person name="Silar P."/>
            <person name="Natvig D.O."/>
            <person name="Lalanne C."/>
            <person name="Gautier V."/>
            <person name="Ament-Velasquez S.L."/>
            <person name="Kruys A."/>
            <person name="Hutchinson M.I."/>
            <person name="Powell A.J."/>
            <person name="Barry K."/>
            <person name="Miller A.N."/>
            <person name="Grigoriev I.V."/>
            <person name="Debuchy R."/>
            <person name="Gladieux P."/>
            <person name="Hiltunen Thoren M."/>
            <person name="Johannesson H."/>
        </authorList>
    </citation>
    <scope>NUCLEOTIDE SEQUENCE</scope>
    <source>
        <strain evidence="4">PSN309</strain>
    </source>
</reference>
<evidence type="ECO:0000256" key="2">
    <source>
        <dbReference type="SAM" id="Phobius"/>
    </source>
</evidence>
<dbReference type="InterPro" id="IPR016024">
    <property type="entry name" value="ARM-type_fold"/>
</dbReference>
<dbReference type="PANTHER" id="PTHR14418:SF5">
    <property type="entry name" value="CONDENSIN COMPLEX SUBUNIT 3"/>
    <property type="match status" value="1"/>
</dbReference>
<dbReference type="InterPro" id="IPR027165">
    <property type="entry name" value="CND3"/>
</dbReference>
<dbReference type="Proteomes" id="UP001302126">
    <property type="component" value="Unassembled WGS sequence"/>
</dbReference>
<dbReference type="SUPFAM" id="SSF53474">
    <property type="entry name" value="alpha/beta-Hydrolases"/>
    <property type="match status" value="1"/>
</dbReference>
<organism evidence="4 5">
    <name type="scientific">Podospora australis</name>
    <dbReference type="NCBI Taxonomy" id="1536484"/>
    <lineage>
        <taxon>Eukaryota</taxon>
        <taxon>Fungi</taxon>
        <taxon>Dikarya</taxon>
        <taxon>Ascomycota</taxon>
        <taxon>Pezizomycotina</taxon>
        <taxon>Sordariomycetes</taxon>
        <taxon>Sordariomycetidae</taxon>
        <taxon>Sordariales</taxon>
        <taxon>Podosporaceae</taxon>
        <taxon>Podospora</taxon>
    </lineage>
</organism>
<keyword evidence="2" id="KW-0472">Membrane</keyword>
<dbReference type="SUPFAM" id="SSF48371">
    <property type="entry name" value="ARM repeat"/>
    <property type="match status" value="2"/>
</dbReference>
<dbReference type="EMBL" id="MU864546">
    <property type="protein sequence ID" value="KAK4183471.1"/>
    <property type="molecule type" value="Genomic_DNA"/>
</dbReference>
<reference evidence="4" key="2">
    <citation type="submission" date="2023-05" db="EMBL/GenBank/DDBJ databases">
        <authorList>
            <consortium name="Lawrence Berkeley National Laboratory"/>
            <person name="Steindorff A."/>
            <person name="Hensen N."/>
            <person name="Bonometti L."/>
            <person name="Westerberg I."/>
            <person name="Brannstrom I.O."/>
            <person name="Guillou S."/>
            <person name="Cros-Aarteil S."/>
            <person name="Calhoun S."/>
            <person name="Haridas S."/>
            <person name="Kuo A."/>
            <person name="Mondo S."/>
            <person name="Pangilinan J."/>
            <person name="Riley R."/>
            <person name="Labutti K."/>
            <person name="Andreopoulos B."/>
            <person name="Lipzen A."/>
            <person name="Chen C."/>
            <person name="Yanf M."/>
            <person name="Daum C."/>
            <person name="Ng V."/>
            <person name="Clum A."/>
            <person name="Ohm R."/>
            <person name="Martin F."/>
            <person name="Silar P."/>
            <person name="Natvig D."/>
            <person name="Lalanne C."/>
            <person name="Gautier V."/>
            <person name="Ament-Velasquez S.L."/>
            <person name="Kruys A."/>
            <person name="Hutchinson M.I."/>
            <person name="Powell A.J."/>
            <person name="Barry K."/>
            <person name="Miller A.N."/>
            <person name="Grigoriev I.V."/>
            <person name="Debuchy R."/>
            <person name="Gladieux P."/>
            <person name="Thoren M.H."/>
            <person name="Johannesson H."/>
        </authorList>
    </citation>
    <scope>NUCLEOTIDE SEQUENCE</scope>
    <source>
        <strain evidence="4">PSN309</strain>
    </source>
</reference>
<dbReference type="Pfam" id="PF05729">
    <property type="entry name" value="NACHT"/>
    <property type="match status" value="1"/>
</dbReference>
<feature type="compositionally biased region" description="Basic and acidic residues" evidence="1">
    <location>
        <begin position="51"/>
        <end position="62"/>
    </location>
</feature>
<evidence type="ECO:0000313" key="5">
    <source>
        <dbReference type="Proteomes" id="UP001302126"/>
    </source>
</evidence>
<feature type="domain" description="NACHT" evidence="3">
    <location>
        <begin position="514"/>
        <end position="645"/>
    </location>
</feature>
<feature type="region of interest" description="Disordered" evidence="1">
    <location>
        <begin position="40"/>
        <end position="115"/>
    </location>
</feature>
<dbReference type="Gene3D" id="3.40.50.300">
    <property type="entry name" value="P-loop containing nucleotide triphosphate hydrolases"/>
    <property type="match status" value="1"/>
</dbReference>
<dbReference type="PANTHER" id="PTHR14418">
    <property type="entry name" value="CONDENSIN COMPLEX SUBUNIT 3-RELATED"/>
    <property type="match status" value="1"/>
</dbReference>
<dbReference type="GO" id="GO:0007076">
    <property type="term" value="P:mitotic chromosome condensation"/>
    <property type="evidence" value="ECO:0007669"/>
    <property type="project" value="InterPro"/>
</dbReference>
<protein>
    <submittedName>
        <fullName evidence="4">Armadillo-type protein</fullName>
    </submittedName>
</protein>
<dbReference type="InterPro" id="IPR027417">
    <property type="entry name" value="P-loop_NTPase"/>
</dbReference>
<comment type="caution">
    <text evidence="4">The sequence shown here is derived from an EMBL/GenBank/DDBJ whole genome shotgun (WGS) entry which is preliminary data.</text>
</comment>